<feature type="domain" description="VWFA" evidence="2">
    <location>
        <begin position="13"/>
        <end position="209"/>
    </location>
</feature>
<keyword evidence="4" id="KW-1185">Reference proteome</keyword>
<dbReference type="AlphaFoldDB" id="A0A1Y5TXE2"/>
<dbReference type="Pfam" id="PF06707">
    <property type="entry name" value="DUF1194"/>
    <property type="match status" value="1"/>
</dbReference>
<accession>A0A1Y5TXE2</accession>
<evidence type="ECO:0000256" key="1">
    <source>
        <dbReference type="SAM" id="MobiDB-lite"/>
    </source>
</evidence>
<dbReference type="InterPro" id="IPR002035">
    <property type="entry name" value="VWF_A"/>
</dbReference>
<proteinExistence type="predicted"/>
<gene>
    <name evidence="3" type="ORF">OCH7691_04046</name>
</gene>
<evidence type="ECO:0000259" key="2">
    <source>
        <dbReference type="PROSITE" id="PS50234"/>
    </source>
</evidence>
<dbReference type="InterPro" id="IPR036465">
    <property type="entry name" value="vWFA_dom_sf"/>
</dbReference>
<dbReference type="EMBL" id="FWFR01000004">
    <property type="protein sequence ID" value="SLN76127.1"/>
    <property type="molecule type" value="Genomic_DNA"/>
</dbReference>
<dbReference type="Gene3D" id="3.40.50.410">
    <property type="entry name" value="von Willebrand factor, type A domain"/>
    <property type="match status" value="1"/>
</dbReference>
<dbReference type="InParanoid" id="A0A1Y5TXE2"/>
<evidence type="ECO:0000313" key="4">
    <source>
        <dbReference type="Proteomes" id="UP000193200"/>
    </source>
</evidence>
<dbReference type="OrthoDB" id="9792179at2"/>
<dbReference type="Proteomes" id="UP000193200">
    <property type="component" value="Unassembled WGS sequence"/>
</dbReference>
<dbReference type="SUPFAM" id="SSF53300">
    <property type="entry name" value="vWA-like"/>
    <property type="match status" value="1"/>
</dbReference>
<reference evidence="3 4" key="1">
    <citation type="submission" date="2017-03" db="EMBL/GenBank/DDBJ databases">
        <authorList>
            <person name="Afonso C.L."/>
            <person name="Miller P.J."/>
            <person name="Scott M.A."/>
            <person name="Spackman E."/>
            <person name="Goraichik I."/>
            <person name="Dimitrov K.M."/>
            <person name="Suarez D.L."/>
            <person name="Swayne D.E."/>
        </authorList>
    </citation>
    <scope>NUCLEOTIDE SEQUENCE [LARGE SCALE GENOMIC DNA]</scope>
    <source>
        <strain evidence="3 4">CECT 7691</strain>
    </source>
</reference>
<evidence type="ECO:0000313" key="3">
    <source>
        <dbReference type="EMBL" id="SLN76127.1"/>
    </source>
</evidence>
<feature type="region of interest" description="Disordered" evidence="1">
    <location>
        <begin position="216"/>
        <end position="240"/>
    </location>
</feature>
<dbReference type="InterPro" id="IPR010607">
    <property type="entry name" value="DUF1194"/>
</dbReference>
<dbReference type="PROSITE" id="PS50234">
    <property type="entry name" value="VWFA"/>
    <property type="match status" value="1"/>
</dbReference>
<organism evidence="3 4">
    <name type="scientific">Oceanibacterium hippocampi</name>
    <dbReference type="NCBI Taxonomy" id="745714"/>
    <lineage>
        <taxon>Bacteria</taxon>
        <taxon>Pseudomonadati</taxon>
        <taxon>Pseudomonadota</taxon>
        <taxon>Alphaproteobacteria</taxon>
        <taxon>Sneathiellales</taxon>
        <taxon>Sneathiellaceae</taxon>
        <taxon>Oceanibacterium</taxon>
    </lineage>
</organism>
<name>A0A1Y5TXE2_9PROT</name>
<sequence length="240" mass="26038">MPDARAEEAVDLELVLAVDASGSVDQNELRLQLGGIAAGFRDPEVLKAITDGPLGRIAVSLLLWAQPEMRKEMTGWYVIGSRFDAGGFADAVEGFQRRLSGGTGIGAGIARAIRSMKENGIEGRRRVVDVSGDGRETPPREYVVQISQAREMANAHDVTINGLAILSDDPGLGKYYEREMITGPNAFVMTVEGFEDFAGAMRRKLLREIEFRPAVATRPGDGDRTESDQDSLALSLSEIR</sequence>
<protein>
    <recommendedName>
        <fullName evidence="2">VWFA domain-containing protein</fullName>
    </recommendedName>
</protein>